<dbReference type="AlphaFoldDB" id="A0A0A8Y9G2"/>
<reference evidence="1" key="1">
    <citation type="submission" date="2014-09" db="EMBL/GenBank/DDBJ databases">
        <authorList>
            <person name="Magalhaes I.L.F."/>
            <person name="Oliveira U."/>
            <person name="Santos F.R."/>
            <person name="Vidigal T.H.D.A."/>
            <person name="Brescovit A.D."/>
            <person name="Santos A.J."/>
        </authorList>
    </citation>
    <scope>NUCLEOTIDE SEQUENCE</scope>
    <source>
        <tissue evidence="1">Shoot tissue taken approximately 20 cm above the soil surface</tissue>
    </source>
</reference>
<evidence type="ECO:0000313" key="1">
    <source>
        <dbReference type="EMBL" id="JAD21950.1"/>
    </source>
</evidence>
<reference evidence="1" key="2">
    <citation type="journal article" date="2015" name="Data Brief">
        <title>Shoot transcriptome of the giant reed, Arundo donax.</title>
        <authorList>
            <person name="Barrero R.A."/>
            <person name="Guerrero F.D."/>
            <person name="Moolhuijzen P."/>
            <person name="Goolsby J.A."/>
            <person name="Tidwell J."/>
            <person name="Bellgard S.E."/>
            <person name="Bellgard M.I."/>
        </authorList>
    </citation>
    <scope>NUCLEOTIDE SEQUENCE</scope>
    <source>
        <tissue evidence="1">Shoot tissue taken approximately 20 cm above the soil surface</tissue>
    </source>
</reference>
<protein>
    <submittedName>
        <fullName evidence="1">Uncharacterized protein</fullName>
    </submittedName>
</protein>
<organism evidence="1">
    <name type="scientific">Arundo donax</name>
    <name type="common">Giant reed</name>
    <name type="synonym">Donax arundinaceus</name>
    <dbReference type="NCBI Taxonomy" id="35708"/>
    <lineage>
        <taxon>Eukaryota</taxon>
        <taxon>Viridiplantae</taxon>
        <taxon>Streptophyta</taxon>
        <taxon>Embryophyta</taxon>
        <taxon>Tracheophyta</taxon>
        <taxon>Spermatophyta</taxon>
        <taxon>Magnoliopsida</taxon>
        <taxon>Liliopsida</taxon>
        <taxon>Poales</taxon>
        <taxon>Poaceae</taxon>
        <taxon>PACMAD clade</taxon>
        <taxon>Arundinoideae</taxon>
        <taxon>Arundineae</taxon>
        <taxon>Arundo</taxon>
    </lineage>
</organism>
<dbReference type="EMBL" id="GBRH01275945">
    <property type="protein sequence ID" value="JAD21950.1"/>
    <property type="molecule type" value="Transcribed_RNA"/>
</dbReference>
<proteinExistence type="predicted"/>
<accession>A0A0A8Y9G2</accession>
<name>A0A0A8Y9G2_ARUDO</name>
<sequence length="52" mass="5912">MQRDLSWDNPPSFRTKTSLALIENKVCNSFKFHKPLNGSTDSQTLKTLKVTS</sequence>